<keyword evidence="5" id="KW-0539">Nucleus</keyword>
<dbReference type="PROSITE" id="PS00028">
    <property type="entry name" value="ZINC_FINGER_C2H2_1"/>
    <property type="match status" value="1"/>
</dbReference>
<dbReference type="AlphaFoldDB" id="A0A9N9EX60"/>
<comment type="caution">
    <text evidence="8">The sequence shown here is derived from an EMBL/GenBank/DDBJ whole genome shotgun (WGS) entry which is preliminary data.</text>
</comment>
<dbReference type="EMBL" id="CAJVPP010007672">
    <property type="protein sequence ID" value="CAG8690715.1"/>
    <property type="molecule type" value="Genomic_DNA"/>
</dbReference>
<keyword evidence="3 6" id="KW-0863">Zinc-finger</keyword>
<evidence type="ECO:0000259" key="7">
    <source>
        <dbReference type="PROSITE" id="PS50157"/>
    </source>
</evidence>
<keyword evidence="2" id="KW-0479">Metal-binding</keyword>
<dbReference type="Proteomes" id="UP000789375">
    <property type="component" value="Unassembled WGS sequence"/>
</dbReference>
<protein>
    <submittedName>
        <fullName evidence="8">4843_t:CDS:1</fullName>
    </submittedName>
</protein>
<keyword evidence="9" id="KW-1185">Reference proteome</keyword>
<evidence type="ECO:0000256" key="4">
    <source>
        <dbReference type="ARBA" id="ARBA00022833"/>
    </source>
</evidence>
<organism evidence="8 9">
    <name type="scientific">Funneliformis mosseae</name>
    <name type="common">Endomycorrhizal fungus</name>
    <name type="synonym">Glomus mosseae</name>
    <dbReference type="NCBI Taxonomy" id="27381"/>
    <lineage>
        <taxon>Eukaryota</taxon>
        <taxon>Fungi</taxon>
        <taxon>Fungi incertae sedis</taxon>
        <taxon>Mucoromycota</taxon>
        <taxon>Glomeromycotina</taxon>
        <taxon>Glomeromycetes</taxon>
        <taxon>Glomerales</taxon>
        <taxon>Glomeraceae</taxon>
        <taxon>Funneliformis</taxon>
    </lineage>
</organism>
<dbReference type="InterPro" id="IPR036236">
    <property type="entry name" value="Znf_C2H2_sf"/>
</dbReference>
<comment type="subcellular location">
    <subcellularLocation>
        <location evidence="1">Nucleus</location>
    </subcellularLocation>
</comment>
<evidence type="ECO:0000313" key="9">
    <source>
        <dbReference type="Proteomes" id="UP000789375"/>
    </source>
</evidence>
<dbReference type="SUPFAM" id="SSF57667">
    <property type="entry name" value="beta-beta-alpha zinc fingers"/>
    <property type="match status" value="1"/>
</dbReference>
<evidence type="ECO:0000256" key="1">
    <source>
        <dbReference type="ARBA" id="ARBA00004123"/>
    </source>
</evidence>
<evidence type="ECO:0000313" key="8">
    <source>
        <dbReference type="EMBL" id="CAG8690715.1"/>
    </source>
</evidence>
<dbReference type="SMART" id="SM00355">
    <property type="entry name" value="ZnF_C2H2"/>
    <property type="match status" value="2"/>
</dbReference>
<gene>
    <name evidence="8" type="ORF">FMOSSE_LOCUS13333</name>
</gene>
<dbReference type="GO" id="GO:0008270">
    <property type="term" value="F:zinc ion binding"/>
    <property type="evidence" value="ECO:0007669"/>
    <property type="project" value="UniProtKB-KW"/>
</dbReference>
<evidence type="ECO:0000256" key="5">
    <source>
        <dbReference type="ARBA" id="ARBA00023242"/>
    </source>
</evidence>
<accession>A0A9N9EX60</accession>
<sequence>MVNKKNKKVVRPWCWYCERDFEDEKVLVLHQKAKHFKCSHCNKKFNTAGGMVFHVAQVHKETIDTVSNALKGRESTKVEIFGMEGIPQADMIAHMRAIENKQPSKRVKVEEPMELSSEEIKKRLAQHQEMMKNNSKAGQYFLHSGYTVQQHMASLIPHQYSQFYQSPGVTSTQIYLPDSPYRPGQVPGKSLPWSLPVSGVSQLPYGRQIQPTTMRQSAVYPLLLVNNNAPASQIYSQVPNSGMSSSGQPSYAPYAANTVMTTYPQIAVPSDREMTINEIAMNNAAHSNSQPAAQKKVLKVRLAYNDNEVSMEEKRAEHAKYRKLRPIQTASTCQSRAVNFEGRVVNRI</sequence>
<dbReference type="PROSITE" id="PS50157">
    <property type="entry name" value="ZINC_FINGER_C2H2_2"/>
    <property type="match status" value="1"/>
</dbReference>
<evidence type="ECO:0000256" key="3">
    <source>
        <dbReference type="ARBA" id="ARBA00022771"/>
    </source>
</evidence>
<dbReference type="GO" id="GO:0005634">
    <property type="term" value="C:nucleus"/>
    <property type="evidence" value="ECO:0007669"/>
    <property type="project" value="UniProtKB-SubCell"/>
</dbReference>
<evidence type="ECO:0000256" key="2">
    <source>
        <dbReference type="ARBA" id="ARBA00022723"/>
    </source>
</evidence>
<evidence type="ECO:0000256" key="6">
    <source>
        <dbReference type="PROSITE-ProRule" id="PRU00042"/>
    </source>
</evidence>
<proteinExistence type="predicted"/>
<dbReference type="PANTHER" id="PTHR23215:SF0">
    <property type="entry name" value="BUB3-INTERACTING AND GLEBS MOTIF-CONTAINING PROTEIN ZNF207"/>
    <property type="match status" value="1"/>
</dbReference>
<dbReference type="InterPro" id="IPR013087">
    <property type="entry name" value="Znf_C2H2_type"/>
</dbReference>
<dbReference type="PANTHER" id="PTHR23215">
    <property type="entry name" value="ZINC FINGER PROTEIN 207"/>
    <property type="match status" value="1"/>
</dbReference>
<feature type="domain" description="C2H2-type" evidence="7">
    <location>
        <begin position="36"/>
        <end position="59"/>
    </location>
</feature>
<reference evidence="8" key="1">
    <citation type="submission" date="2021-06" db="EMBL/GenBank/DDBJ databases">
        <authorList>
            <person name="Kallberg Y."/>
            <person name="Tangrot J."/>
            <person name="Rosling A."/>
        </authorList>
    </citation>
    <scope>NUCLEOTIDE SEQUENCE</scope>
    <source>
        <strain evidence="8">87-6 pot B 2015</strain>
    </source>
</reference>
<name>A0A9N9EX60_FUNMO</name>
<keyword evidence="4" id="KW-0862">Zinc</keyword>
<dbReference type="Gene3D" id="3.30.160.60">
    <property type="entry name" value="Classic Zinc Finger"/>
    <property type="match status" value="1"/>
</dbReference>
<dbReference type="CDD" id="cd20908">
    <property type="entry name" value="SUF4-like"/>
    <property type="match status" value="1"/>
</dbReference>